<dbReference type="InterPro" id="IPR004161">
    <property type="entry name" value="EFTu-like_2"/>
</dbReference>
<dbReference type="FunFam" id="3.30.70.240:FF:000001">
    <property type="entry name" value="Elongation factor G"/>
    <property type="match status" value="1"/>
</dbReference>
<comment type="similarity">
    <text evidence="1 6">Belongs to the TRAFAC class translation factor GTPase superfamily. Classic translation factor GTPase family. EF-G/EF-2 subfamily.</text>
</comment>
<dbReference type="InterPro" id="IPR047872">
    <property type="entry name" value="EFG_IV"/>
</dbReference>
<dbReference type="PANTHER" id="PTHR43261:SF1">
    <property type="entry name" value="RIBOSOME-RELEASING FACTOR 2, MITOCHONDRIAL"/>
    <property type="match status" value="1"/>
</dbReference>
<dbReference type="EMBL" id="MFID01000008">
    <property type="protein sequence ID" value="OGF81554.1"/>
    <property type="molecule type" value="Genomic_DNA"/>
</dbReference>
<evidence type="ECO:0000256" key="6">
    <source>
        <dbReference type="HAMAP-Rule" id="MF_00054"/>
    </source>
</evidence>
<proteinExistence type="inferred from homology"/>
<dbReference type="InterPro" id="IPR027417">
    <property type="entry name" value="P-loop_NTPase"/>
</dbReference>
<dbReference type="SMART" id="SM00838">
    <property type="entry name" value="EFG_C"/>
    <property type="match status" value="1"/>
</dbReference>
<comment type="subcellular location">
    <subcellularLocation>
        <location evidence="6">Cytoplasm</location>
    </subcellularLocation>
</comment>
<dbReference type="FunFam" id="3.40.50.300:FF:000029">
    <property type="entry name" value="Elongation factor G"/>
    <property type="match status" value="1"/>
</dbReference>
<evidence type="ECO:0000256" key="7">
    <source>
        <dbReference type="NCBIfam" id="TIGR00484"/>
    </source>
</evidence>
<dbReference type="FunFam" id="3.30.230.10:FF:000003">
    <property type="entry name" value="Elongation factor G"/>
    <property type="match status" value="1"/>
</dbReference>
<dbReference type="Gene3D" id="3.30.70.240">
    <property type="match status" value="1"/>
</dbReference>
<dbReference type="InterPro" id="IPR041095">
    <property type="entry name" value="EFG_II"/>
</dbReference>
<dbReference type="InterPro" id="IPR000795">
    <property type="entry name" value="T_Tr_GTP-bd_dom"/>
</dbReference>
<dbReference type="PROSITE" id="PS00301">
    <property type="entry name" value="G_TR_1"/>
    <property type="match status" value="1"/>
</dbReference>
<dbReference type="SUPFAM" id="SSF54211">
    <property type="entry name" value="Ribosomal protein S5 domain 2-like"/>
    <property type="match status" value="1"/>
</dbReference>
<dbReference type="InterPro" id="IPR035649">
    <property type="entry name" value="EFG_V"/>
</dbReference>
<dbReference type="Pfam" id="PF03144">
    <property type="entry name" value="GTP_EFTU_D2"/>
    <property type="match status" value="1"/>
</dbReference>
<dbReference type="Pfam" id="PF14492">
    <property type="entry name" value="EFG_III"/>
    <property type="match status" value="1"/>
</dbReference>
<dbReference type="SUPFAM" id="SSF50447">
    <property type="entry name" value="Translation proteins"/>
    <property type="match status" value="1"/>
</dbReference>
<dbReference type="GO" id="GO:0003924">
    <property type="term" value="F:GTPase activity"/>
    <property type="evidence" value="ECO:0007669"/>
    <property type="project" value="InterPro"/>
</dbReference>
<dbReference type="Pfam" id="PF00009">
    <property type="entry name" value="GTP_EFTU"/>
    <property type="match status" value="1"/>
</dbReference>
<keyword evidence="5 6" id="KW-0342">GTP-binding</keyword>
<dbReference type="NCBIfam" id="TIGR00231">
    <property type="entry name" value="small_GTP"/>
    <property type="match status" value="1"/>
</dbReference>
<dbReference type="CDD" id="cd16262">
    <property type="entry name" value="EFG_III"/>
    <property type="match status" value="1"/>
</dbReference>
<evidence type="ECO:0000256" key="1">
    <source>
        <dbReference type="ARBA" id="ARBA00005870"/>
    </source>
</evidence>
<comment type="function">
    <text evidence="6">Catalyzes the GTP-dependent ribosomal translocation step during translation elongation. During this step, the ribosome changes from the pre-translocational (PRE) to the post-translocational (POST) state as the newly formed A-site-bound peptidyl-tRNA and P-site-bound deacylated tRNA move to the P and E sites, respectively. Catalyzes the coordinated movement of the two tRNA molecules, the mRNA and conformational changes in the ribosome.</text>
</comment>
<feature type="domain" description="Tr-type G" evidence="8">
    <location>
        <begin position="8"/>
        <end position="295"/>
    </location>
</feature>
<dbReference type="InterPro" id="IPR009000">
    <property type="entry name" value="Transl_B-barrel_sf"/>
</dbReference>
<feature type="binding site" evidence="6">
    <location>
        <begin position="17"/>
        <end position="24"/>
    </location>
    <ligand>
        <name>GTP</name>
        <dbReference type="ChEBI" id="CHEBI:37565"/>
    </ligand>
</feature>
<dbReference type="NCBIfam" id="NF009381">
    <property type="entry name" value="PRK12740.1-5"/>
    <property type="match status" value="1"/>
</dbReference>
<keyword evidence="3 6" id="KW-0251">Elongation factor</keyword>
<dbReference type="Proteomes" id="UP000178114">
    <property type="component" value="Unassembled WGS sequence"/>
</dbReference>
<dbReference type="FunFam" id="2.40.30.10:FF:000006">
    <property type="entry name" value="Elongation factor G"/>
    <property type="match status" value="1"/>
</dbReference>
<dbReference type="PRINTS" id="PR00315">
    <property type="entry name" value="ELONGATNFCT"/>
</dbReference>
<organism evidence="9 10">
    <name type="scientific">Candidatus Giovannonibacteria bacterium RIFCSPLOWO2_01_FULL_45_34</name>
    <dbReference type="NCBI Taxonomy" id="1798351"/>
    <lineage>
        <taxon>Bacteria</taxon>
        <taxon>Candidatus Giovannoniibacteriota</taxon>
    </lineage>
</organism>
<dbReference type="PROSITE" id="PS51722">
    <property type="entry name" value="G_TR_2"/>
    <property type="match status" value="1"/>
</dbReference>
<dbReference type="STRING" id="1798351.A2930_04080"/>
<dbReference type="Gene3D" id="2.40.30.10">
    <property type="entry name" value="Translation factors"/>
    <property type="match status" value="1"/>
</dbReference>
<dbReference type="GO" id="GO:0003746">
    <property type="term" value="F:translation elongation factor activity"/>
    <property type="evidence" value="ECO:0007669"/>
    <property type="project" value="UniProtKB-UniRule"/>
</dbReference>
<dbReference type="InterPro" id="IPR004540">
    <property type="entry name" value="Transl_elong_EFG/EF2"/>
</dbReference>
<dbReference type="Gene3D" id="3.40.50.300">
    <property type="entry name" value="P-loop containing nucleotide triphosphate hydrolases"/>
    <property type="match status" value="1"/>
</dbReference>
<dbReference type="FunFam" id="3.30.70.870:FF:000001">
    <property type="entry name" value="Elongation factor G"/>
    <property type="match status" value="1"/>
</dbReference>
<dbReference type="GO" id="GO:0032790">
    <property type="term" value="P:ribosome disassembly"/>
    <property type="evidence" value="ECO:0007669"/>
    <property type="project" value="TreeGrafter"/>
</dbReference>
<dbReference type="Gene3D" id="3.30.230.10">
    <property type="match status" value="1"/>
</dbReference>
<evidence type="ECO:0000256" key="4">
    <source>
        <dbReference type="ARBA" id="ARBA00022917"/>
    </source>
</evidence>
<dbReference type="CDD" id="cd03713">
    <property type="entry name" value="EFG_mtEFG_C"/>
    <property type="match status" value="1"/>
</dbReference>
<dbReference type="SUPFAM" id="SSF54980">
    <property type="entry name" value="EF-G C-terminal domain-like"/>
    <property type="match status" value="2"/>
</dbReference>
<dbReference type="NCBIfam" id="TIGR00484">
    <property type="entry name" value="EF-G"/>
    <property type="match status" value="1"/>
</dbReference>
<dbReference type="InterPro" id="IPR009022">
    <property type="entry name" value="EFG_III"/>
</dbReference>
<dbReference type="CDD" id="cd01434">
    <property type="entry name" value="EFG_mtEFG1_IV"/>
    <property type="match status" value="1"/>
</dbReference>
<dbReference type="InterPro" id="IPR005517">
    <property type="entry name" value="Transl_elong_EFG/EF2_IV"/>
</dbReference>
<dbReference type="InterPro" id="IPR020568">
    <property type="entry name" value="Ribosomal_Su5_D2-typ_SF"/>
</dbReference>
<feature type="binding site" evidence="6">
    <location>
        <begin position="94"/>
        <end position="98"/>
    </location>
    <ligand>
        <name>GTP</name>
        <dbReference type="ChEBI" id="CHEBI:37565"/>
    </ligand>
</feature>
<keyword evidence="4 6" id="KW-0648">Protein biosynthesis</keyword>
<sequence length="703" mass="78339">MAREYPIERVRDIGIIAHIDAGKTTVSERVLFYTGVSHKIGEVHEGAAIMDWMEQEQERGITITSAATTCFWTPTYIPHEKKDKSHEYRINIIDTPGHVDFTVEVERSLRVLDGGVVVFDGVAGVEPQSETVWRQADKYKVPRMCFVNKLDRMGANFVKSFNSILERLTPNAVAVNIPVGLEADFSGVIDLMRMKFVKFEGEHGEKIVVEEIPVDRKKEADEWHAKMVEKIAESDEMLTEKYLEGKEISEPELKSALRKATLIYALVPVFCGSALKNKGVQMMLDGVVDYLPSPTDVPPLIGHDLKTEAEITREPKDDAPFAALAFKLQTDPYVGQLTYFRVYSGILSAGSYVLNSKTGDKERVGRILRMHANHREEVKEMQAGDIGAIVGLKATKTGDTLCDPENPIRLESIVFPEPVVSLRIEPKTKADQEKMGLALRRLSEEDPTFRIKGDIETMETIISGMGELHLEIIVDRMKREFKVEANVGRPQVAYKEAIKKTAQAEGKYIKQSGGHGQYGHVWVRVEPNERGKGFEFINEIRGGVIPQEFINPIEKGIKEALEKGVVAGFPLVDLKAAAYDGSSHDVDSSEGAFKIAASIALQEAAKRASPFILEPIMKVEVVTPDNFLGDVTGDLSSKRGRIEHMGERINVKVIDAKVPLSEMFGYVTKLRSMTEGRASYTMEFSHYEEVPASVAELIKEGKK</sequence>
<feature type="binding site" evidence="6">
    <location>
        <begin position="148"/>
        <end position="151"/>
    </location>
    <ligand>
        <name>GTP</name>
        <dbReference type="ChEBI" id="CHEBI:37565"/>
    </ligand>
</feature>
<dbReference type="AlphaFoldDB" id="A0A1F5X0Y5"/>
<evidence type="ECO:0000313" key="9">
    <source>
        <dbReference type="EMBL" id="OGF81554.1"/>
    </source>
</evidence>
<comment type="caution">
    <text evidence="9">The sequence shown here is derived from an EMBL/GenBank/DDBJ whole genome shotgun (WGS) entry which is preliminary data.</text>
</comment>
<dbReference type="Pfam" id="PF00679">
    <property type="entry name" value="EFG_C"/>
    <property type="match status" value="1"/>
</dbReference>
<dbReference type="Gene3D" id="3.30.70.870">
    <property type="entry name" value="Elongation Factor G (Translational Gtpase), domain 3"/>
    <property type="match status" value="1"/>
</dbReference>
<evidence type="ECO:0000259" key="8">
    <source>
        <dbReference type="PROSITE" id="PS51722"/>
    </source>
</evidence>
<gene>
    <name evidence="6" type="primary">fusA</name>
    <name evidence="9" type="ORF">A2930_04080</name>
</gene>
<dbReference type="GO" id="GO:0005525">
    <property type="term" value="F:GTP binding"/>
    <property type="evidence" value="ECO:0007669"/>
    <property type="project" value="UniProtKB-UniRule"/>
</dbReference>
<dbReference type="Pfam" id="PF03764">
    <property type="entry name" value="EFG_IV"/>
    <property type="match status" value="1"/>
</dbReference>
<evidence type="ECO:0000256" key="2">
    <source>
        <dbReference type="ARBA" id="ARBA00022741"/>
    </source>
</evidence>
<dbReference type="CDD" id="cd01886">
    <property type="entry name" value="EF-G"/>
    <property type="match status" value="1"/>
</dbReference>
<evidence type="ECO:0000256" key="5">
    <source>
        <dbReference type="ARBA" id="ARBA00023134"/>
    </source>
</evidence>
<reference evidence="9 10" key="1">
    <citation type="journal article" date="2016" name="Nat. Commun.">
        <title>Thousands of microbial genomes shed light on interconnected biogeochemical processes in an aquifer system.</title>
        <authorList>
            <person name="Anantharaman K."/>
            <person name="Brown C.T."/>
            <person name="Hug L.A."/>
            <person name="Sharon I."/>
            <person name="Castelle C.J."/>
            <person name="Probst A.J."/>
            <person name="Thomas B.C."/>
            <person name="Singh A."/>
            <person name="Wilkins M.J."/>
            <person name="Karaoz U."/>
            <person name="Brodie E.L."/>
            <person name="Williams K.H."/>
            <person name="Hubbard S.S."/>
            <person name="Banfield J.F."/>
        </authorList>
    </citation>
    <scope>NUCLEOTIDE SEQUENCE [LARGE SCALE GENOMIC DNA]</scope>
</reference>
<name>A0A1F5X0Y5_9BACT</name>
<dbReference type="InterPro" id="IPR014721">
    <property type="entry name" value="Ribsml_uS5_D2-typ_fold_subgr"/>
</dbReference>
<dbReference type="SMART" id="SM00889">
    <property type="entry name" value="EFG_IV"/>
    <property type="match status" value="1"/>
</dbReference>
<protein>
    <recommendedName>
        <fullName evidence="6 7">Elongation factor G</fullName>
        <shortName evidence="6">EF-G</shortName>
    </recommendedName>
</protein>
<dbReference type="CDD" id="cd04088">
    <property type="entry name" value="EFG_mtEFG_II"/>
    <property type="match status" value="1"/>
</dbReference>
<dbReference type="HAMAP" id="MF_00054_B">
    <property type="entry name" value="EF_G_EF_2_B"/>
    <property type="match status" value="1"/>
</dbReference>
<dbReference type="GO" id="GO:0005737">
    <property type="term" value="C:cytoplasm"/>
    <property type="evidence" value="ECO:0007669"/>
    <property type="project" value="UniProtKB-SubCell"/>
</dbReference>
<dbReference type="InterPro" id="IPR035647">
    <property type="entry name" value="EFG_III/V"/>
</dbReference>
<keyword evidence="2 6" id="KW-0547">Nucleotide-binding</keyword>
<evidence type="ECO:0000313" key="10">
    <source>
        <dbReference type="Proteomes" id="UP000178114"/>
    </source>
</evidence>
<dbReference type="InterPro" id="IPR031157">
    <property type="entry name" value="G_TR_CS"/>
</dbReference>
<dbReference type="InterPro" id="IPR005225">
    <property type="entry name" value="Small_GTP-bd"/>
</dbReference>
<keyword evidence="6" id="KW-0963">Cytoplasm</keyword>
<dbReference type="PANTHER" id="PTHR43261">
    <property type="entry name" value="TRANSLATION ELONGATION FACTOR G-RELATED"/>
    <property type="match status" value="1"/>
</dbReference>
<dbReference type="InterPro" id="IPR000640">
    <property type="entry name" value="EFG_V-like"/>
</dbReference>
<accession>A0A1F5X0Y5</accession>
<evidence type="ECO:0000256" key="3">
    <source>
        <dbReference type="ARBA" id="ARBA00022768"/>
    </source>
</evidence>
<dbReference type="SUPFAM" id="SSF52540">
    <property type="entry name" value="P-loop containing nucleoside triphosphate hydrolases"/>
    <property type="match status" value="1"/>
</dbReference>